<keyword evidence="9 11" id="KW-0472">Membrane</keyword>
<keyword evidence="6" id="KW-1003">Cell membrane</keyword>
<comment type="caution">
    <text evidence="13">The sequence shown here is derived from an EMBL/GenBank/DDBJ whole genome shotgun (WGS) entry which is preliminary data.</text>
</comment>
<comment type="subcellular location">
    <subcellularLocation>
        <location evidence="1">Cell membrane</location>
        <topology evidence="1">Multi-pass membrane protein</topology>
    </subcellularLocation>
</comment>
<feature type="domain" description="ABC3 transporter permease C-terminal" evidence="12">
    <location>
        <begin position="236"/>
        <end position="347"/>
    </location>
</feature>
<evidence type="ECO:0000256" key="3">
    <source>
        <dbReference type="ARBA" id="ARBA00011131"/>
    </source>
</evidence>
<dbReference type="InterPro" id="IPR051125">
    <property type="entry name" value="ABC-4/HrtB_transporter"/>
</dbReference>
<evidence type="ECO:0000256" key="5">
    <source>
        <dbReference type="ARBA" id="ARBA00022448"/>
    </source>
</evidence>
<dbReference type="GO" id="GO:0005886">
    <property type="term" value="C:plasma membrane"/>
    <property type="evidence" value="ECO:0007669"/>
    <property type="project" value="UniProtKB-SubCell"/>
</dbReference>
<evidence type="ECO:0000256" key="6">
    <source>
        <dbReference type="ARBA" id="ARBA00022475"/>
    </source>
</evidence>
<dbReference type="InterPro" id="IPR003838">
    <property type="entry name" value="ABC3_permease_C"/>
</dbReference>
<evidence type="ECO:0000313" key="13">
    <source>
        <dbReference type="EMBL" id="KRM31857.1"/>
    </source>
</evidence>
<comment type="function">
    <text evidence="10">Part of the ABC transporter complex hrt involved in hemin import. Responsible for the translocation of the substrate across the membrane.</text>
</comment>
<keyword evidence="7 11" id="KW-0812">Transmembrane</keyword>
<dbReference type="STRING" id="1423734.FC83_GL000537"/>
<evidence type="ECO:0000256" key="11">
    <source>
        <dbReference type="SAM" id="Phobius"/>
    </source>
</evidence>
<proteinExistence type="inferred from homology"/>
<feature type="transmembrane region" description="Helical" evidence="11">
    <location>
        <begin position="234"/>
        <end position="256"/>
    </location>
</feature>
<evidence type="ECO:0000256" key="1">
    <source>
        <dbReference type="ARBA" id="ARBA00004651"/>
    </source>
</evidence>
<dbReference type="eggNOG" id="COG0577">
    <property type="taxonomic scope" value="Bacteria"/>
</dbReference>
<sequence>MFLALKEIKHEKLRYGLIIGMVLLISYLVYILSGLAFGLAQQNTQGVESWGAQRIVLDKDANTSLQQSLLTKSQTDKLTLSKSESYVGQSSVVAKGSKARNISAQFIGLDTKQYIAQDMKLTSGHQVNGANQVVVDSQFQQDGYKLGDTLKFNSKSQAYTIVGFTENAKLNIAPIIYGNLSTWRTLKNLPNSFTASGIVSKNAKYTTGITQLKSYDVHTFIQALPGYSAQNTTFTLMIGFLMVISIVVIAVFLYILTIQKLPNYAVLRAQGVPAKTLVQNTISQALLLVSGGLVLAIALTALTASVLPMGVPIGFNLPLLAVITVGIILTGILGAIIPVRLILKVDPVSVIG</sequence>
<organism evidence="13 14">
    <name type="scientific">Agrilactobacillus composti DSM 18527 = JCM 14202</name>
    <dbReference type="NCBI Taxonomy" id="1423734"/>
    <lineage>
        <taxon>Bacteria</taxon>
        <taxon>Bacillati</taxon>
        <taxon>Bacillota</taxon>
        <taxon>Bacilli</taxon>
        <taxon>Lactobacillales</taxon>
        <taxon>Lactobacillaceae</taxon>
        <taxon>Agrilactobacillus</taxon>
    </lineage>
</organism>
<dbReference type="PANTHER" id="PTHR43738:SF1">
    <property type="entry name" value="HEMIN TRANSPORT SYSTEM PERMEASE PROTEIN HRTB-RELATED"/>
    <property type="match status" value="1"/>
</dbReference>
<evidence type="ECO:0000256" key="10">
    <source>
        <dbReference type="ARBA" id="ARBA00024973"/>
    </source>
</evidence>
<name>A0A0R1XPH8_9LACO</name>
<protein>
    <recommendedName>
        <fullName evidence="4">Putative hemin transport system permease protein HrtB</fullName>
    </recommendedName>
</protein>
<comment type="similarity">
    <text evidence="2">Belongs to the ABC-4 integral membrane protein family. HrtB subfamily.</text>
</comment>
<evidence type="ECO:0000256" key="2">
    <source>
        <dbReference type="ARBA" id="ARBA00008697"/>
    </source>
</evidence>
<evidence type="ECO:0000313" key="14">
    <source>
        <dbReference type="Proteomes" id="UP000051236"/>
    </source>
</evidence>
<accession>A0A0R1XPH8</accession>
<evidence type="ECO:0000256" key="7">
    <source>
        <dbReference type="ARBA" id="ARBA00022692"/>
    </source>
</evidence>
<evidence type="ECO:0000259" key="12">
    <source>
        <dbReference type="Pfam" id="PF02687"/>
    </source>
</evidence>
<dbReference type="Pfam" id="PF02687">
    <property type="entry name" value="FtsX"/>
    <property type="match status" value="1"/>
</dbReference>
<dbReference type="AlphaFoldDB" id="A0A0R1XPH8"/>
<feature type="transmembrane region" description="Helical" evidence="11">
    <location>
        <begin position="15"/>
        <end position="39"/>
    </location>
</feature>
<keyword evidence="14" id="KW-1185">Reference proteome</keyword>
<dbReference type="Proteomes" id="UP000051236">
    <property type="component" value="Unassembled WGS sequence"/>
</dbReference>
<dbReference type="PATRIC" id="fig|1423734.3.peg.543"/>
<comment type="subunit">
    <text evidence="3">The complex is composed of two ATP-binding proteins (HrtA), two transmembrane proteins (HrtB) and a solute-binding protein.</text>
</comment>
<reference evidence="13 14" key="1">
    <citation type="journal article" date="2015" name="Genome Announc.">
        <title>Expanding the biotechnology potential of lactobacilli through comparative genomics of 213 strains and associated genera.</title>
        <authorList>
            <person name="Sun Z."/>
            <person name="Harris H.M."/>
            <person name="McCann A."/>
            <person name="Guo C."/>
            <person name="Argimon S."/>
            <person name="Zhang W."/>
            <person name="Yang X."/>
            <person name="Jeffery I.B."/>
            <person name="Cooney J.C."/>
            <person name="Kagawa T.F."/>
            <person name="Liu W."/>
            <person name="Song Y."/>
            <person name="Salvetti E."/>
            <person name="Wrobel A."/>
            <person name="Rasinkangas P."/>
            <person name="Parkhill J."/>
            <person name="Rea M.C."/>
            <person name="O'Sullivan O."/>
            <person name="Ritari J."/>
            <person name="Douillard F.P."/>
            <person name="Paul Ross R."/>
            <person name="Yang R."/>
            <person name="Briner A.E."/>
            <person name="Felis G.E."/>
            <person name="de Vos W.M."/>
            <person name="Barrangou R."/>
            <person name="Klaenhammer T.R."/>
            <person name="Caufield P.W."/>
            <person name="Cui Y."/>
            <person name="Zhang H."/>
            <person name="O'Toole P.W."/>
        </authorList>
    </citation>
    <scope>NUCLEOTIDE SEQUENCE [LARGE SCALE GENOMIC DNA]</scope>
    <source>
        <strain evidence="13 14">DSM 18527</strain>
    </source>
</reference>
<keyword evidence="5" id="KW-0813">Transport</keyword>
<evidence type="ECO:0000256" key="4">
    <source>
        <dbReference type="ARBA" id="ARBA00016962"/>
    </source>
</evidence>
<evidence type="ECO:0000256" key="8">
    <source>
        <dbReference type="ARBA" id="ARBA00022989"/>
    </source>
</evidence>
<feature type="transmembrane region" description="Helical" evidence="11">
    <location>
        <begin position="285"/>
        <end position="307"/>
    </location>
</feature>
<dbReference type="PANTHER" id="PTHR43738">
    <property type="entry name" value="ABC TRANSPORTER, MEMBRANE PROTEIN"/>
    <property type="match status" value="1"/>
</dbReference>
<gene>
    <name evidence="13" type="ORF">FC83_GL000537</name>
</gene>
<keyword evidence="8 11" id="KW-1133">Transmembrane helix</keyword>
<evidence type="ECO:0000256" key="9">
    <source>
        <dbReference type="ARBA" id="ARBA00023136"/>
    </source>
</evidence>
<dbReference type="EMBL" id="AZGA01000074">
    <property type="protein sequence ID" value="KRM31857.1"/>
    <property type="molecule type" value="Genomic_DNA"/>
</dbReference>
<feature type="transmembrane region" description="Helical" evidence="11">
    <location>
        <begin position="319"/>
        <end position="343"/>
    </location>
</feature>
<dbReference type="RefSeq" id="WP_057002830.1">
    <property type="nucleotide sequence ID" value="NZ_AZGA01000074.1"/>
</dbReference>